<keyword evidence="8" id="KW-1185">Reference proteome</keyword>
<accession>A0ABQ1G474</accession>
<keyword evidence="4" id="KW-0472">Membrane</keyword>
<evidence type="ECO:0000256" key="2">
    <source>
        <dbReference type="ARBA" id="ARBA00022729"/>
    </source>
</evidence>
<feature type="domain" description="Alpha-2-macroglobulin bait region" evidence="5">
    <location>
        <begin position="1107"/>
        <end position="1246"/>
    </location>
</feature>
<dbReference type="InterPro" id="IPR011625">
    <property type="entry name" value="A2M_N_BRD"/>
</dbReference>
<keyword evidence="4" id="KW-0812">Transmembrane</keyword>
<evidence type="ECO:0000256" key="4">
    <source>
        <dbReference type="SAM" id="Phobius"/>
    </source>
</evidence>
<dbReference type="Pfam" id="PF00207">
    <property type="entry name" value="A2M"/>
    <property type="match status" value="1"/>
</dbReference>
<dbReference type="PANTHER" id="PTHR40094">
    <property type="entry name" value="ALPHA-2-MACROGLOBULIN HOMOLOG"/>
    <property type="match status" value="1"/>
</dbReference>
<dbReference type="Gene3D" id="2.60.40.1930">
    <property type="match status" value="1"/>
</dbReference>
<protein>
    <submittedName>
        <fullName evidence="7">UPF0192 protein</fullName>
    </submittedName>
</protein>
<evidence type="ECO:0000256" key="1">
    <source>
        <dbReference type="ARBA" id="ARBA00010556"/>
    </source>
</evidence>
<feature type="domain" description="Alpha-2-macroglobulin" evidence="6">
    <location>
        <begin position="1312"/>
        <end position="1404"/>
    </location>
</feature>
<dbReference type="CDD" id="cd02891">
    <property type="entry name" value="A2M_like"/>
    <property type="match status" value="1"/>
</dbReference>
<evidence type="ECO:0000313" key="7">
    <source>
        <dbReference type="EMBL" id="GGA36263.1"/>
    </source>
</evidence>
<dbReference type="InterPro" id="IPR041246">
    <property type="entry name" value="Bact_MG10"/>
</dbReference>
<feature type="region of interest" description="Disordered" evidence="3">
    <location>
        <begin position="581"/>
        <end position="625"/>
    </location>
</feature>
<keyword evidence="4" id="KW-1133">Transmembrane helix</keyword>
<sequence length="2026" mass="222508">MDLLRFLLLLPVRLLRGILTALGWLLSPLVGQVSWSAPGWMQAVRRRPLHSLGIAAAVALIAGSGWFGWHWYKHRPRPPEPVRITWKVDAPDITDYTKQPITLHPLEIEFSASAAPIELVGKQVTTGITMQPQANGQWTWVDDKTLRFTPATDWPVGQHYKVRFDIPKAFAHHVLMADDHFEFDTKPFKAELGKGEFYQDPQDPTAKKTIIQVDFNYPVNPAQFEKRIALSLAGRGDTSSTPLKFSVTYDPYKLHAWIHSQPLALPRDDGAVSLTLDSDVRSSRGGNSTDTPLKTSVRVPGLYSLTVNEVSPTLVDNDKYEPEQVMVINLSGAVRDSDLASLVHAWVLPARKPQAAKQDTDEDNTGSDDNQNDQEQGNYPWSASEVGEDTLRSAKPLPLEVVPTENDYQELQSFKFHADPGQRIYVRVDKGIKSFGGYVLGKPATVVVTVPDYPKLLRFMADGSLLSLSGSKRVSVVSRNMAGMHLVIGRVLPDQLQHLVSLNQGDYKHPQLPYDFGEEHIVDRYEIKRAFTTSDPAHAHYEGVDLGQYLQSGKRGVFLLHLYDFDPVQAKKQADEAAKAKALAKQGIAPPPPGAKADDDADTTSSSDDANNPTENEDPSNAQDSRLIVVTDLGMLVKRALDGSQDVFVQSIRTGQPVAGATVSVLAVNGQTLFTQDTGVDGDVHFPTFKGLDRDKRPAMYVVKKADDLSFLPIGGSDRQLDYSRFDIGGDASSVNPGTLSAYLFSERGIYRPGDDIHIGLIVRAASWLRHVAGIPLQAEVVDPRGITVKQLPLTMDDSGFGELTYTTAETAPTGTWTVNLYIVRDGKADTQIGNTTVQVKEFQPDRMKVSAKLSSQVAEGWVKPDGLKGLVDAQNLFGTPAANRRVEASLTLRPAWPSFHSWPDYHFYDVRRAKDGYEENLQDGKTDDKGHAEFDLDLKKYADATYQLYFLVKAHEPEGGRSVAAATQSLVSSNDWLIGYRSDDDLDYVSRNAVRKVHLVAIDPQAKSIKLDGLKAQWIERRYVSVLTKQDSGVYKYESKLKEIPINEQPLSIPAGGLDITLATDKPGNYALVILRGSDRVEVNRVSYSVAGDANLSRSLDRNAELQLTLEKADYNPGDTVNISIHAPYVGSGLITIERDKVYAHAWFHADTTSSVQQITIPKDFEGNGYINVQFIRDPSSDEIFMSPLSYGVVPFSVNLDGRRDTIKVDSPDVVKPGDTVTFHLHAEHPAKAVVFAVDEGILQVARYKLGDPLKFFFRKKMLEVQTSQILDLILPDFEKLMALAAAPGGDADAAIGRQLNPFKRKRDKPVVYWSGIVDVDGDKDFTYNVPDYFNGKLRVMAVAVSPDRIGTYEGATTVRGDFVLSPNVPTTLAPGDEVEVSVGVANNLTGLGGKQVPVAVSLQTGPQLQVVGAATQNVNLAEMHEGVVKFRVKATDKLGSGHLAFTAGYAGKSAHQAVDVSVRPASAYRTQVDVGQVFTRSQAEVSPLRQMFDAYAARDAAISPLPIVLAQGITSYLVNYQHYCSEQVVSMAMPRLIVSKWPQVPVFAHALQPAFGGEEAKKISNQDALGKWLDVLHSRQNSEGGFGLWTATPDSEPFISDYAMNFLLEARDRGTAVPQDMLDAGNKYLQQLAANDGMDSLDKLRQRAYAAYLLTRQGNVTTNALAAIQKRLQEAYPKEWKNDLAAAWLAASYKLLKQDDEANRLMAGPEQVLTRSKPDETFAYSYYYDPLVRDASVLYLLAKHFPERAKALPARVFENIAWPLAHDDYNTLSSSMTILALDSYAGQTGGELDKLGIQEVHADGSIKAISSIQGNLLQAGSWDAAATKLRFVNQSDLPAWRVASQSGYDRVQPDKAIANGLEIVREYTDTQGKPLDTVNLGEEIDVHVKIRATGNDAVGDVAIVDLLPGGFEPVIEPPPPVDAAQSSDNSGDSNQDSNTSAPPAWRSPIGLSQSTWQPEYADIREDRVVIYGEATPDVREFVYRIRATNAGSFVVPPAYAESMYERTLQARSVGGTSLKVVEKP</sequence>
<evidence type="ECO:0000259" key="6">
    <source>
        <dbReference type="SMART" id="SM01360"/>
    </source>
</evidence>
<feature type="region of interest" description="Disordered" evidence="3">
    <location>
        <begin position="353"/>
        <end position="382"/>
    </location>
</feature>
<dbReference type="Gene3D" id="2.60.40.3710">
    <property type="match status" value="1"/>
</dbReference>
<reference evidence="8" key="1">
    <citation type="journal article" date="2019" name="Int. J. Syst. Evol. Microbiol.">
        <title>The Global Catalogue of Microorganisms (GCM) 10K type strain sequencing project: providing services to taxonomists for standard genome sequencing and annotation.</title>
        <authorList>
            <consortium name="The Broad Institute Genomics Platform"/>
            <consortium name="The Broad Institute Genome Sequencing Center for Infectious Disease"/>
            <person name="Wu L."/>
            <person name="Ma J."/>
        </authorList>
    </citation>
    <scope>NUCLEOTIDE SEQUENCE [LARGE SCALE GENOMIC DNA]</scope>
    <source>
        <strain evidence="8">CGMCC 1.15439</strain>
    </source>
</reference>
<feature type="region of interest" description="Disordered" evidence="3">
    <location>
        <begin position="1916"/>
        <end position="1953"/>
    </location>
</feature>
<comment type="similarity">
    <text evidence="1">Belongs to the protease inhibitor I39 (alpha-2-macroglobulin) family. Bacterial alpha-2-macroglobulin subfamily.</text>
</comment>
<evidence type="ECO:0000313" key="8">
    <source>
        <dbReference type="Proteomes" id="UP000620046"/>
    </source>
</evidence>
<dbReference type="InterPro" id="IPR008930">
    <property type="entry name" value="Terpenoid_cyclase/PrenylTrfase"/>
</dbReference>
<dbReference type="Pfam" id="PF07703">
    <property type="entry name" value="A2M_BRD"/>
    <property type="match status" value="1"/>
</dbReference>
<dbReference type="Pfam" id="PF11974">
    <property type="entry name" value="bMG3"/>
    <property type="match status" value="1"/>
</dbReference>
<dbReference type="SMART" id="SM01360">
    <property type="entry name" value="A2M"/>
    <property type="match status" value="1"/>
</dbReference>
<evidence type="ECO:0000259" key="5">
    <source>
        <dbReference type="SMART" id="SM01359"/>
    </source>
</evidence>
<dbReference type="SMART" id="SM01359">
    <property type="entry name" value="A2M_N_2"/>
    <property type="match status" value="1"/>
</dbReference>
<dbReference type="InterPro" id="IPR001599">
    <property type="entry name" value="Macroglobln_a2"/>
</dbReference>
<dbReference type="PANTHER" id="PTHR40094:SF1">
    <property type="entry name" value="UBIQUITIN DOMAIN-CONTAINING PROTEIN"/>
    <property type="match status" value="1"/>
</dbReference>
<feature type="transmembrane region" description="Helical" evidence="4">
    <location>
        <begin position="6"/>
        <end position="31"/>
    </location>
</feature>
<proteinExistence type="inferred from homology"/>
<dbReference type="Pfam" id="PF17972">
    <property type="entry name" value="bMG5"/>
    <property type="match status" value="1"/>
</dbReference>
<feature type="transmembrane region" description="Helical" evidence="4">
    <location>
        <begin position="52"/>
        <end position="72"/>
    </location>
</feature>
<dbReference type="InterPro" id="IPR041203">
    <property type="entry name" value="Bact_A2M_MG5"/>
</dbReference>
<dbReference type="InterPro" id="IPR002890">
    <property type="entry name" value="MG2"/>
</dbReference>
<feature type="compositionally biased region" description="Low complexity" evidence="3">
    <location>
        <begin position="1928"/>
        <end position="1942"/>
    </location>
</feature>
<name>A0ABQ1G474_9GAMM</name>
<dbReference type="Proteomes" id="UP000620046">
    <property type="component" value="Unassembled WGS sequence"/>
</dbReference>
<dbReference type="Pfam" id="PF01835">
    <property type="entry name" value="MG2"/>
    <property type="match status" value="1"/>
</dbReference>
<dbReference type="InterPro" id="IPR051802">
    <property type="entry name" value="YfhM-like"/>
</dbReference>
<dbReference type="RefSeq" id="WP_188794789.1">
    <property type="nucleotide sequence ID" value="NZ_BMJA01000002.1"/>
</dbReference>
<dbReference type="EMBL" id="BMJA01000002">
    <property type="protein sequence ID" value="GGA36263.1"/>
    <property type="molecule type" value="Genomic_DNA"/>
</dbReference>
<feature type="compositionally biased region" description="Low complexity" evidence="3">
    <location>
        <begin position="603"/>
        <end position="614"/>
    </location>
</feature>
<dbReference type="InterPro" id="IPR021868">
    <property type="entry name" value="Alpha_2_Macroglob_MG3"/>
</dbReference>
<dbReference type="Gene3D" id="1.50.10.20">
    <property type="match status" value="1"/>
</dbReference>
<dbReference type="SUPFAM" id="SSF48239">
    <property type="entry name" value="Terpenoid cyclases/Protein prenyltransferases"/>
    <property type="match status" value="1"/>
</dbReference>
<organism evidence="7 8">
    <name type="scientific">Dyella nitratireducens</name>
    <dbReference type="NCBI Taxonomy" id="1849580"/>
    <lineage>
        <taxon>Bacteria</taxon>
        <taxon>Pseudomonadati</taxon>
        <taxon>Pseudomonadota</taxon>
        <taxon>Gammaproteobacteria</taxon>
        <taxon>Lysobacterales</taxon>
        <taxon>Rhodanobacteraceae</taxon>
        <taxon>Dyella</taxon>
    </lineage>
</organism>
<feature type="compositionally biased region" description="Acidic residues" evidence="3">
    <location>
        <begin position="360"/>
        <end position="372"/>
    </location>
</feature>
<dbReference type="Pfam" id="PF17973">
    <property type="entry name" value="bMG10"/>
    <property type="match status" value="1"/>
</dbReference>
<gene>
    <name evidence="7" type="ORF">GCM10010981_26700</name>
</gene>
<comment type="caution">
    <text evidence="7">The sequence shown here is derived from an EMBL/GenBank/DDBJ whole genome shotgun (WGS) entry which is preliminary data.</text>
</comment>
<keyword evidence="2" id="KW-0732">Signal</keyword>
<evidence type="ECO:0000256" key="3">
    <source>
        <dbReference type="SAM" id="MobiDB-lite"/>
    </source>
</evidence>